<dbReference type="InterPro" id="IPR036117">
    <property type="entry name" value="DhaL_dom_sf"/>
</dbReference>
<keyword evidence="19" id="KW-1185">Reference proteome</keyword>
<gene>
    <name evidence="18" type="ORF">ILUMI_06731</name>
</gene>
<proteinExistence type="predicted"/>
<dbReference type="SMART" id="SM01120">
    <property type="entry name" value="Dak2"/>
    <property type="match status" value="1"/>
</dbReference>
<comment type="catalytic activity">
    <reaction evidence="14">
        <text>FAD = riboflavin cyclic-4',5'-phosphate + AMP + H(+)</text>
        <dbReference type="Rhea" id="RHEA:13729"/>
        <dbReference type="ChEBI" id="CHEBI:15378"/>
        <dbReference type="ChEBI" id="CHEBI:57692"/>
        <dbReference type="ChEBI" id="CHEBI:76202"/>
        <dbReference type="ChEBI" id="CHEBI:456215"/>
        <dbReference type="EC" id="4.6.1.15"/>
    </reaction>
</comment>
<comment type="caution">
    <text evidence="18">The sequence shown here is derived from an EMBL/GenBank/DDBJ whole genome shotgun (WGS) entry which is preliminary data.</text>
</comment>
<dbReference type="GO" id="GO:0005524">
    <property type="term" value="F:ATP binding"/>
    <property type="evidence" value="ECO:0007669"/>
    <property type="project" value="UniProtKB-KW"/>
</dbReference>
<evidence type="ECO:0000256" key="5">
    <source>
        <dbReference type="ARBA" id="ARBA00022679"/>
    </source>
</evidence>
<evidence type="ECO:0000313" key="18">
    <source>
        <dbReference type="EMBL" id="KAF2899443.1"/>
    </source>
</evidence>
<dbReference type="Pfam" id="PF02733">
    <property type="entry name" value="Dak1"/>
    <property type="match status" value="1"/>
</dbReference>
<evidence type="ECO:0000313" key="19">
    <source>
        <dbReference type="Proteomes" id="UP000801492"/>
    </source>
</evidence>
<evidence type="ECO:0000256" key="15">
    <source>
        <dbReference type="ARBA" id="ARBA00048898"/>
    </source>
</evidence>
<protein>
    <recommendedName>
        <fullName evidence="4">Triokinase/FMN cyclase</fullName>
        <ecNumber evidence="2">2.7.1.28</ecNumber>
        <ecNumber evidence="1">2.7.1.29</ecNumber>
        <ecNumber evidence="3">4.6.1.15</ecNumber>
    </recommendedName>
    <alternativeName>
        <fullName evidence="10">Bifunctional ATP-dependent dihydroxyacetone kinase/FAD-AMP lyase (cyclizing)</fullName>
    </alternativeName>
</protein>
<accession>A0A8K0GIR9</accession>
<evidence type="ECO:0000256" key="13">
    <source>
        <dbReference type="ARBA" id="ARBA00047974"/>
    </source>
</evidence>
<dbReference type="GO" id="GO:0005829">
    <property type="term" value="C:cytosol"/>
    <property type="evidence" value="ECO:0007669"/>
    <property type="project" value="TreeGrafter"/>
</dbReference>
<keyword evidence="7" id="KW-0418">Kinase</keyword>
<dbReference type="Proteomes" id="UP000801492">
    <property type="component" value="Unassembled WGS sequence"/>
</dbReference>
<dbReference type="InterPro" id="IPR050861">
    <property type="entry name" value="Dihydroxyacetone_Kinase"/>
</dbReference>
<dbReference type="PROSITE" id="PS51481">
    <property type="entry name" value="DHAK"/>
    <property type="match status" value="1"/>
</dbReference>
<evidence type="ECO:0000259" key="16">
    <source>
        <dbReference type="PROSITE" id="PS51480"/>
    </source>
</evidence>
<dbReference type="InterPro" id="IPR004006">
    <property type="entry name" value="DhaK_dom"/>
</dbReference>
<evidence type="ECO:0000256" key="11">
    <source>
        <dbReference type="ARBA" id="ARBA00045490"/>
    </source>
</evidence>
<evidence type="ECO:0000256" key="7">
    <source>
        <dbReference type="ARBA" id="ARBA00022777"/>
    </source>
</evidence>
<dbReference type="OrthoDB" id="5599713at2759"/>
<dbReference type="EMBL" id="VTPC01002805">
    <property type="protein sequence ID" value="KAF2899443.1"/>
    <property type="molecule type" value="Genomic_DNA"/>
</dbReference>
<dbReference type="GO" id="GO:0004371">
    <property type="term" value="F:glycerone kinase activity"/>
    <property type="evidence" value="ECO:0007669"/>
    <property type="project" value="UniProtKB-EC"/>
</dbReference>
<reference evidence="18" key="1">
    <citation type="submission" date="2019-08" db="EMBL/GenBank/DDBJ databases">
        <title>The genome of the North American firefly Photinus pyralis.</title>
        <authorList>
            <consortium name="Photinus pyralis genome working group"/>
            <person name="Fallon T.R."/>
            <person name="Sander Lower S.E."/>
            <person name="Weng J.-K."/>
        </authorList>
    </citation>
    <scope>NUCLEOTIDE SEQUENCE</scope>
    <source>
        <strain evidence="18">TRF0915ILg1</strain>
        <tissue evidence="18">Whole body</tissue>
    </source>
</reference>
<evidence type="ECO:0000256" key="2">
    <source>
        <dbReference type="ARBA" id="ARBA00012110"/>
    </source>
</evidence>
<comment type="catalytic activity">
    <reaction evidence="13">
        <text>D-glyceraldehyde + ATP = D-glyceraldehyde 3-phosphate + ADP + H(+)</text>
        <dbReference type="Rhea" id="RHEA:13941"/>
        <dbReference type="ChEBI" id="CHEBI:15378"/>
        <dbReference type="ChEBI" id="CHEBI:17378"/>
        <dbReference type="ChEBI" id="CHEBI:30616"/>
        <dbReference type="ChEBI" id="CHEBI:59776"/>
        <dbReference type="ChEBI" id="CHEBI:456216"/>
        <dbReference type="EC" id="2.7.1.28"/>
    </reaction>
</comment>
<evidence type="ECO:0000256" key="6">
    <source>
        <dbReference type="ARBA" id="ARBA00022741"/>
    </source>
</evidence>
<dbReference type="Gene3D" id="3.40.50.10440">
    <property type="entry name" value="Dihydroxyacetone kinase, domain 1"/>
    <property type="match status" value="1"/>
</dbReference>
<dbReference type="PROSITE" id="PS51480">
    <property type="entry name" value="DHAL"/>
    <property type="match status" value="1"/>
</dbReference>
<evidence type="ECO:0000256" key="9">
    <source>
        <dbReference type="ARBA" id="ARBA00023285"/>
    </source>
</evidence>
<keyword evidence="9" id="KW-0170">Cobalt</keyword>
<feature type="domain" description="DhaK" evidence="17">
    <location>
        <begin position="1"/>
        <end position="196"/>
    </location>
</feature>
<comment type="function">
    <text evidence="11">Catalyzes both the phosphorylation of dihydroxyacetone and of glyceraldehyde, and the splitting of ribonucleoside diphosphate-X compounds among which FAD is the best substrate. Represses IFIH1-mediated cellular antiviral response.</text>
</comment>
<dbReference type="GO" id="GO:0019563">
    <property type="term" value="P:glycerol catabolic process"/>
    <property type="evidence" value="ECO:0007669"/>
    <property type="project" value="TreeGrafter"/>
</dbReference>
<evidence type="ECO:0000259" key="17">
    <source>
        <dbReference type="PROSITE" id="PS51481"/>
    </source>
</evidence>
<dbReference type="EC" id="4.6.1.15" evidence="3"/>
<dbReference type="Gene3D" id="1.25.40.340">
    <property type="match status" value="1"/>
</dbReference>
<keyword evidence="6" id="KW-0547">Nucleotide-binding</keyword>
<evidence type="ECO:0000256" key="1">
    <source>
        <dbReference type="ARBA" id="ARBA00012107"/>
    </source>
</evidence>
<evidence type="ECO:0000256" key="12">
    <source>
        <dbReference type="ARBA" id="ARBA00046681"/>
    </source>
</evidence>
<dbReference type="SUPFAM" id="SSF82549">
    <property type="entry name" value="DAK1/DegV-like"/>
    <property type="match status" value="1"/>
</dbReference>
<dbReference type="EC" id="2.7.1.28" evidence="2"/>
<name>A0A8K0GIR9_IGNLU</name>
<dbReference type="EC" id="2.7.1.29" evidence="1"/>
<comment type="catalytic activity">
    <reaction evidence="15">
        <text>dihydroxyacetone + ATP = dihydroxyacetone phosphate + ADP + H(+)</text>
        <dbReference type="Rhea" id="RHEA:15773"/>
        <dbReference type="ChEBI" id="CHEBI:15378"/>
        <dbReference type="ChEBI" id="CHEBI:16016"/>
        <dbReference type="ChEBI" id="CHEBI:30616"/>
        <dbReference type="ChEBI" id="CHEBI:57642"/>
        <dbReference type="ChEBI" id="CHEBI:456216"/>
        <dbReference type="EC" id="2.7.1.29"/>
    </reaction>
</comment>
<dbReference type="GO" id="GO:0050354">
    <property type="term" value="F:triokinase activity"/>
    <property type="evidence" value="ECO:0007669"/>
    <property type="project" value="UniProtKB-EC"/>
</dbReference>
<evidence type="ECO:0000256" key="3">
    <source>
        <dbReference type="ARBA" id="ARBA00012578"/>
    </source>
</evidence>
<dbReference type="Gene3D" id="3.30.1180.20">
    <property type="entry name" value="Dihydroxyacetone kinase, domain 2"/>
    <property type="match status" value="1"/>
</dbReference>
<dbReference type="InterPro" id="IPR004007">
    <property type="entry name" value="DhaL_dom"/>
</dbReference>
<evidence type="ECO:0000256" key="14">
    <source>
        <dbReference type="ARBA" id="ARBA00048526"/>
    </source>
</evidence>
<feature type="domain" description="DhaL" evidence="16">
    <location>
        <begin position="235"/>
        <end position="427"/>
    </location>
</feature>
<evidence type="ECO:0000256" key="10">
    <source>
        <dbReference type="ARBA" id="ARBA00032426"/>
    </source>
</evidence>
<dbReference type="Pfam" id="PF02734">
    <property type="entry name" value="Dak2"/>
    <property type="match status" value="1"/>
</dbReference>
<dbReference type="GO" id="GO:0034012">
    <property type="term" value="F:FAD-AMP lyase (cyclizing) activity"/>
    <property type="evidence" value="ECO:0007669"/>
    <property type="project" value="UniProtKB-EC"/>
</dbReference>
<comment type="subunit">
    <text evidence="12">Homodimer. Interacts with IFIH1 (via the CARD domains), the interaction is inhibited by viral infection.</text>
</comment>
<keyword evidence="8" id="KW-0067">ATP-binding</keyword>
<organism evidence="18 19">
    <name type="scientific">Ignelater luminosus</name>
    <name type="common">Cucubano</name>
    <name type="synonym">Pyrophorus luminosus</name>
    <dbReference type="NCBI Taxonomy" id="2038154"/>
    <lineage>
        <taxon>Eukaryota</taxon>
        <taxon>Metazoa</taxon>
        <taxon>Ecdysozoa</taxon>
        <taxon>Arthropoda</taxon>
        <taxon>Hexapoda</taxon>
        <taxon>Insecta</taxon>
        <taxon>Pterygota</taxon>
        <taxon>Neoptera</taxon>
        <taxon>Endopterygota</taxon>
        <taxon>Coleoptera</taxon>
        <taxon>Polyphaga</taxon>
        <taxon>Elateriformia</taxon>
        <taxon>Elateroidea</taxon>
        <taxon>Elateridae</taxon>
        <taxon>Agrypninae</taxon>
        <taxon>Pyrophorini</taxon>
        <taxon>Ignelater</taxon>
    </lineage>
</organism>
<dbReference type="AlphaFoldDB" id="A0A8K0GIR9"/>
<evidence type="ECO:0000256" key="4">
    <source>
        <dbReference type="ARBA" id="ARBA00018932"/>
    </source>
</evidence>
<dbReference type="PANTHER" id="PTHR28629:SF4">
    <property type="entry name" value="TRIOKINASE_FMN CYCLASE"/>
    <property type="match status" value="1"/>
</dbReference>
<dbReference type="SUPFAM" id="SSF101473">
    <property type="entry name" value="DhaL-like"/>
    <property type="match status" value="1"/>
</dbReference>
<keyword evidence="5" id="KW-0808">Transferase</keyword>
<sequence length="436" mass="47755">MLVVTEDCSMVDENQGQRGLAGIILLNKIAGAMAESGCSLEEIYSFCEKVHENLTSTLLLLNSFTSPTLNTCTCNRGMEIGAGLPSVFDSREAEKVSAVDACRRLFGEISECFLLNASSPVVVLVNNLGNTLKMEELIFVKEFIGCLRELQIPIARVYHGHFFTVFDTRGLSVTILRVVDQKILQYLDAPCEAVSWGTPITSGIPVGFQERIPSSIIDRKCLMPPGVRLGEAEANIILLAVQFACDALISCEKQLNTIDSESGSGNTGTKMKDGAQSILLETKKKTLTFHYPKVFFESLSIIAEKRICGTLGLLYSILFEAAANCFRKLPESHFVTVYTWFKCLSESCDVLKSCGKVDFGYGTMYDPLYACCATMADALENGYNDLEAFGSGVSAAEEASQKTRHPSKKYPDSGAHVVTIWIRAVYEGIKMRCGND</sequence>
<dbReference type="PANTHER" id="PTHR28629">
    <property type="entry name" value="TRIOKINASE/FMN CYCLASE"/>
    <property type="match status" value="1"/>
</dbReference>
<evidence type="ECO:0000256" key="8">
    <source>
        <dbReference type="ARBA" id="ARBA00022840"/>
    </source>
</evidence>